<evidence type="ECO:0000313" key="2">
    <source>
        <dbReference type="Proteomes" id="UP000238312"/>
    </source>
</evidence>
<name>A0A2T0M549_9ACTN</name>
<gene>
    <name evidence="1" type="ORF">B0I32_13212</name>
</gene>
<reference evidence="1 2" key="1">
    <citation type="submission" date="2018-03" db="EMBL/GenBank/DDBJ databases">
        <title>Genomic Encyclopedia of Type Strains, Phase III (KMG-III): the genomes of soil and plant-associated and newly described type strains.</title>
        <authorList>
            <person name="Whitman W."/>
        </authorList>
    </citation>
    <scope>NUCLEOTIDE SEQUENCE [LARGE SCALE GENOMIC DNA]</scope>
    <source>
        <strain evidence="1 2">CGMCC 4.7104</strain>
    </source>
</reference>
<dbReference type="Proteomes" id="UP000238312">
    <property type="component" value="Unassembled WGS sequence"/>
</dbReference>
<protein>
    <submittedName>
        <fullName evidence="1">Uncharacterized protein</fullName>
    </submittedName>
</protein>
<evidence type="ECO:0000313" key="1">
    <source>
        <dbReference type="EMBL" id="PRX52262.1"/>
    </source>
</evidence>
<proteinExistence type="predicted"/>
<organism evidence="1 2">
    <name type="scientific">Nonomuraea fuscirosea</name>
    <dbReference type="NCBI Taxonomy" id="1291556"/>
    <lineage>
        <taxon>Bacteria</taxon>
        <taxon>Bacillati</taxon>
        <taxon>Actinomycetota</taxon>
        <taxon>Actinomycetes</taxon>
        <taxon>Streptosporangiales</taxon>
        <taxon>Streptosporangiaceae</taxon>
        <taxon>Nonomuraea</taxon>
    </lineage>
</organism>
<comment type="caution">
    <text evidence="1">The sequence shown here is derived from an EMBL/GenBank/DDBJ whole genome shotgun (WGS) entry which is preliminary data.</text>
</comment>
<dbReference type="AlphaFoldDB" id="A0A2T0M549"/>
<sequence>MNPQNPAIRSYAPFIWFGLAAVLAFVSFSCASSLEPPQAAGATTVVTVTPSAGQAVLTSPPPADPAVVQWPFFQPVGDPADNQDKKRFDILNAMSCERIRKIGEERPDSLRTLYAGLADACESALLVRTDRWQGAEQSLATYKSVGAGPEPTCADKQALRILENLVDAHRQAANQPVKVMRLSAPEPPDCY</sequence>
<dbReference type="EMBL" id="PVNG01000032">
    <property type="protein sequence ID" value="PRX52262.1"/>
    <property type="molecule type" value="Genomic_DNA"/>
</dbReference>
<keyword evidence="2" id="KW-1185">Reference proteome</keyword>
<dbReference type="RefSeq" id="WP_106251808.1">
    <property type="nucleotide sequence ID" value="NZ_PVNG01000032.1"/>
</dbReference>
<accession>A0A2T0M549</accession>